<dbReference type="Pfam" id="PF13302">
    <property type="entry name" value="Acetyltransf_3"/>
    <property type="match status" value="1"/>
</dbReference>
<dbReference type="PANTHER" id="PTHR43792:SF8">
    <property type="entry name" value="[RIBOSOMAL PROTEIN US5]-ALANINE N-ACETYLTRANSFERASE"/>
    <property type="match status" value="1"/>
</dbReference>
<feature type="domain" description="N-acetyltransferase" evidence="4">
    <location>
        <begin position="8"/>
        <end position="166"/>
    </location>
</feature>
<dbReference type="GO" id="GO:0016747">
    <property type="term" value="F:acyltransferase activity, transferring groups other than amino-acyl groups"/>
    <property type="evidence" value="ECO:0007669"/>
    <property type="project" value="InterPro"/>
</dbReference>
<dbReference type="EMBL" id="MU003698">
    <property type="protein sequence ID" value="KAF2811587.1"/>
    <property type="molecule type" value="Genomic_DNA"/>
</dbReference>
<evidence type="ECO:0000259" key="4">
    <source>
        <dbReference type="PROSITE" id="PS51186"/>
    </source>
</evidence>
<dbReference type="InterPro" id="IPR000182">
    <property type="entry name" value="GNAT_dom"/>
</dbReference>
<proteinExistence type="inferred from homology"/>
<evidence type="ECO:0000313" key="7">
    <source>
        <dbReference type="RefSeq" id="XP_033578551.1"/>
    </source>
</evidence>
<dbReference type="PROSITE" id="PS51186">
    <property type="entry name" value="GNAT"/>
    <property type="match status" value="1"/>
</dbReference>
<dbReference type="PANTHER" id="PTHR43792">
    <property type="entry name" value="GNAT FAMILY, PUTATIVE (AFU_ORTHOLOGUE AFUA_3G00765)-RELATED-RELATED"/>
    <property type="match status" value="1"/>
</dbReference>
<evidence type="ECO:0000313" key="6">
    <source>
        <dbReference type="Proteomes" id="UP000504636"/>
    </source>
</evidence>
<gene>
    <name evidence="5 7" type="ORF">BDZ99DRAFT_461610</name>
</gene>
<keyword evidence="6" id="KW-1185">Reference proteome</keyword>
<dbReference type="GeneID" id="54460549"/>
<reference evidence="7" key="3">
    <citation type="submission" date="2025-04" db="UniProtKB">
        <authorList>
            <consortium name="RefSeq"/>
        </authorList>
    </citation>
    <scope>IDENTIFICATION</scope>
    <source>
        <strain evidence="7">CBS 304.34</strain>
    </source>
</reference>
<evidence type="ECO:0000256" key="1">
    <source>
        <dbReference type="ARBA" id="ARBA00022679"/>
    </source>
</evidence>
<reference evidence="7" key="2">
    <citation type="submission" date="2020-04" db="EMBL/GenBank/DDBJ databases">
        <authorList>
            <consortium name="NCBI Genome Project"/>
        </authorList>
    </citation>
    <scope>NUCLEOTIDE SEQUENCE</scope>
    <source>
        <strain evidence="7">CBS 304.34</strain>
    </source>
</reference>
<organism evidence="5">
    <name type="scientific">Mytilinidion resinicola</name>
    <dbReference type="NCBI Taxonomy" id="574789"/>
    <lineage>
        <taxon>Eukaryota</taxon>
        <taxon>Fungi</taxon>
        <taxon>Dikarya</taxon>
        <taxon>Ascomycota</taxon>
        <taxon>Pezizomycotina</taxon>
        <taxon>Dothideomycetes</taxon>
        <taxon>Pleosporomycetidae</taxon>
        <taxon>Mytilinidiales</taxon>
        <taxon>Mytilinidiaceae</taxon>
        <taxon>Mytilinidion</taxon>
    </lineage>
</organism>
<keyword evidence="1 5" id="KW-0808">Transferase</keyword>
<dbReference type="Proteomes" id="UP000504636">
    <property type="component" value="Unplaced"/>
</dbReference>
<dbReference type="InterPro" id="IPR016181">
    <property type="entry name" value="Acyl_CoA_acyltransferase"/>
</dbReference>
<evidence type="ECO:0000313" key="5">
    <source>
        <dbReference type="EMBL" id="KAF2811587.1"/>
    </source>
</evidence>
<evidence type="ECO:0000256" key="3">
    <source>
        <dbReference type="ARBA" id="ARBA00038502"/>
    </source>
</evidence>
<keyword evidence="2" id="KW-0012">Acyltransferase</keyword>
<dbReference type="OrthoDB" id="630895at2759"/>
<protein>
    <submittedName>
        <fullName evidence="5 7">Acetyltransferase</fullName>
    </submittedName>
</protein>
<accession>A0A6A6YUH2</accession>
<dbReference type="AlphaFoldDB" id="A0A6A6YUH2"/>
<sequence length="178" mass="20275">MYIKTARLEIREFTLDDVRSYYKLESIPSVARYQYNAERTMEESKEQVGNAIEAQTITPRKVYELAVTQDERFIGRIGAVVKDDHAVIWYSFMPAVQGKGFATEAVEAFLPELGDGLTLEIECDPRNEASWKLGLRLGFKEMGRVEKVEFCKGEWVDSLVMQRVVPKAGVEEKSPEGE</sequence>
<dbReference type="InterPro" id="IPR051531">
    <property type="entry name" value="N-acetyltransferase"/>
</dbReference>
<reference evidence="5 7" key="1">
    <citation type="journal article" date="2020" name="Stud. Mycol.">
        <title>101 Dothideomycetes genomes: a test case for predicting lifestyles and emergence of pathogens.</title>
        <authorList>
            <person name="Haridas S."/>
            <person name="Albert R."/>
            <person name="Binder M."/>
            <person name="Bloem J."/>
            <person name="Labutti K."/>
            <person name="Salamov A."/>
            <person name="Andreopoulos B."/>
            <person name="Baker S."/>
            <person name="Barry K."/>
            <person name="Bills G."/>
            <person name="Bluhm B."/>
            <person name="Cannon C."/>
            <person name="Castanera R."/>
            <person name="Culley D."/>
            <person name="Daum C."/>
            <person name="Ezra D."/>
            <person name="Gonzalez J."/>
            <person name="Henrissat B."/>
            <person name="Kuo A."/>
            <person name="Liang C."/>
            <person name="Lipzen A."/>
            <person name="Lutzoni F."/>
            <person name="Magnuson J."/>
            <person name="Mondo S."/>
            <person name="Nolan M."/>
            <person name="Ohm R."/>
            <person name="Pangilinan J."/>
            <person name="Park H.-J."/>
            <person name="Ramirez L."/>
            <person name="Alfaro M."/>
            <person name="Sun H."/>
            <person name="Tritt A."/>
            <person name="Yoshinaga Y."/>
            <person name="Zwiers L.-H."/>
            <person name="Turgeon B."/>
            <person name="Goodwin S."/>
            <person name="Spatafora J."/>
            <person name="Crous P."/>
            <person name="Grigoriev I."/>
        </authorList>
    </citation>
    <scope>NUCLEOTIDE SEQUENCE</scope>
    <source>
        <strain evidence="5 7">CBS 304.34</strain>
    </source>
</reference>
<comment type="similarity">
    <text evidence="3">Belongs to the acetyltransferase family. RimJ subfamily.</text>
</comment>
<dbReference type="Gene3D" id="3.40.630.30">
    <property type="match status" value="1"/>
</dbReference>
<dbReference type="RefSeq" id="XP_033578551.1">
    <property type="nucleotide sequence ID" value="XM_033719656.1"/>
</dbReference>
<dbReference type="SUPFAM" id="SSF55729">
    <property type="entry name" value="Acyl-CoA N-acyltransferases (Nat)"/>
    <property type="match status" value="1"/>
</dbReference>
<name>A0A6A6YUH2_9PEZI</name>
<evidence type="ECO:0000256" key="2">
    <source>
        <dbReference type="ARBA" id="ARBA00023315"/>
    </source>
</evidence>